<accession>A0A673FIR1</accession>
<organism evidence="1 2">
    <name type="scientific">Sinocyclocheilus rhinocerous</name>
    <dbReference type="NCBI Taxonomy" id="307959"/>
    <lineage>
        <taxon>Eukaryota</taxon>
        <taxon>Metazoa</taxon>
        <taxon>Chordata</taxon>
        <taxon>Craniata</taxon>
        <taxon>Vertebrata</taxon>
        <taxon>Euteleostomi</taxon>
        <taxon>Actinopterygii</taxon>
        <taxon>Neopterygii</taxon>
        <taxon>Teleostei</taxon>
        <taxon>Ostariophysi</taxon>
        <taxon>Cypriniformes</taxon>
        <taxon>Cyprinidae</taxon>
        <taxon>Cyprininae</taxon>
        <taxon>Sinocyclocheilus</taxon>
    </lineage>
</organism>
<sequence>MSTGEVKEIFAKARNGEYRLIKVVIENGEMTVLHTRVQTFIKQLLKINLL</sequence>
<dbReference type="AlphaFoldDB" id="A0A673FIR1"/>
<dbReference type="Ensembl" id="ENSSRHT00000002408.1">
    <property type="protein sequence ID" value="ENSSRHP00000002313.1"/>
    <property type="gene ID" value="ENSSRHG00000001633.1"/>
</dbReference>
<evidence type="ECO:0000313" key="2">
    <source>
        <dbReference type="Proteomes" id="UP000472270"/>
    </source>
</evidence>
<keyword evidence="2" id="KW-1185">Reference proteome</keyword>
<protein>
    <submittedName>
        <fullName evidence="1">Uncharacterized protein</fullName>
    </submittedName>
</protein>
<dbReference type="Proteomes" id="UP000472270">
    <property type="component" value="Unassembled WGS sequence"/>
</dbReference>
<reference evidence="1" key="1">
    <citation type="submission" date="2025-08" db="UniProtKB">
        <authorList>
            <consortium name="Ensembl"/>
        </authorList>
    </citation>
    <scope>IDENTIFICATION</scope>
</reference>
<evidence type="ECO:0000313" key="1">
    <source>
        <dbReference type="Ensembl" id="ENSSRHP00000002313.1"/>
    </source>
</evidence>
<reference evidence="1" key="2">
    <citation type="submission" date="2025-09" db="UniProtKB">
        <authorList>
            <consortium name="Ensembl"/>
        </authorList>
    </citation>
    <scope>IDENTIFICATION</scope>
</reference>
<name>A0A673FIR1_9TELE</name>
<proteinExistence type="predicted"/>